<name>A0AAX3LQS7_9RHOB</name>
<dbReference type="GO" id="GO:0030638">
    <property type="term" value="P:polyketide metabolic process"/>
    <property type="evidence" value="ECO:0007669"/>
    <property type="project" value="InterPro"/>
</dbReference>
<dbReference type="AlphaFoldDB" id="A0AAX3LQS7"/>
<dbReference type="InterPro" id="IPR032710">
    <property type="entry name" value="NTF2-like_dom_sf"/>
</dbReference>
<reference evidence="1" key="1">
    <citation type="submission" date="2023-01" db="EMBL/GenBank/DDBJ databases">
        <title>Comparative genomic analysis of cold water coral derived Sulfitobacter faviae: insights into their metabolism and habitat adaptation.</title>
        <authorList>
            <person name="Guo Y."/>
            <person name="Lin S."/>
            <person name="Huang Z."/>
            <person name="Tang K."/>
            <person name="Wang X."/>
        </authorList>
    </citation>
    <scope>NUCLEOTIDE SEQUENCE</scope>
    <source>
        <strain evidence="1">SCSIO W_1865</strain>
    </source>
</reference>
<dbReference type="InterPro" id="IPR009959">
    <property type="entry name" value="Cyclase_SnoaL-like"/>
</dbReference>
<protein>
    <submittedName>
        <fullName evidence="1">Ester cyclase</fullName>
    </submittedName>
</protein>
<evidence type="ECO:0000313" key="2">
    <source>
        <dbReference type="Proteomes" id="UP001210770"/>
    </source>
</evidence>
<gene>
    <name evidence="1" type="ORF">PL336_03550</name>
</gene>
<dbReference type="EMBL" id="CP116423">
    <property type="protein sequence ID" value="WCE70925.1"/>
    <property type="molecule type" value="Genomic_DNA"/>
</dbReference>
<dbReference type="Gene3D" id="3.10.450.50">
    <property type="match status" value="1"/>
</dbReference>
<accession>A0AAX3LQS7</accession>
<organism evidence="1 2">
    <name type="scientific">Sulfitobacter faviae</name>
    <dbReference type="NCBI Taxonomy" id="1775881"/>
    <lineage>
        <taxon>Bacteria</taxon>
        <taxon>Pseudomonadati</taxon>
        <taxon>Pseudomonadota</taxon>
        <taxon>Alphaproteobacteria</taxon>
        <taxon>Rhodobacterales</taxon>
        <taxon>Roseobacteraceae</taxon>
        <taxon>Sulfitobacter</taxon>
    </lineage>
</organism>
<dbReference type="RefSeq" id="WP_271689127.1">
    <property type="nucleotide sequence ID" value="NZ_CP116423.1"/>
</dbReference>
<dbReference type="PANTHER" id="PTHR38436:SF1">
    <property type="entry name" value="ESTER CYCLASE"/>
    <property type="match status" value="1"/>
</dbReference>
<dbReference type="SUPFAM" id="SSF54427">
    <property type="entry name" value="NTF2-like"/>
    <property type="match status" value="1"/>
</dbReference>
<dbReference type="Proteomes" id="UP001210770">
    <property type="component" value="Chromosome"/>
</dbReference>
<proteinExistence type="predicted"/>
<dbReference type="Pfam" id="PF07366">
    <property type="entry name" value="SnoaL"/>
    <property type="match status" value="1"/>
</dbReference>
<sequence>MSIQEENKRIVRAFLETVFNKHKVDEGMNAYVGDTYTQHNPGVADGVEAFRENFKKDFTENPESHFDIKRMFCEGDHVTVHAHWTQNKDDRGSAVMDIFRLENGRIVEHWDVIQPMPEHIAHDNTMF</sequence>
<dbReference type="PANTHER" id="PTHR38436">
    <property type="entry name" value="POLYKETIDE CYCLASE SNOAL-LIKE DOMAIN"/>
    <property type="match status" value="1"/>
</dbReference>
<evidence type="ECO:0000313" key="1">
    <source>
        <dbReference type="EMBL" id="WCE70925.1"/>
    </source>
</evidence>